<dbReference type="InterPro" id="IPR041657">
    <property type="entry name" value="HTH_17"/>
</dbReference>
<protein>
    <submittedName>
        <fullName evidence="1">Helix-turn-helix domain protein</fullName>
    </submittedName>
</protein>
<sequence length="63" mass="6760">MQFYRVKVAAEILDVSPATVYREVGAGALTALRIRGAVRIPEASLLAYVREREIPSGVASAVT</sequence>
<dbReference type="RefSeq" id="WP_093942304.1">
    <property type="nucleotide sequence ID" value="NZ_CP022521.1"/>
</dbReference>
<dbReference type="InterPro" id="IPR009061">
    <property type="entry name" value="DNA-bd_dom_put_sf"/>
</dbReference>
<dbReference type="GO" id="GO:0003677">
    <property type="term" value="F:DNA binding"/>
    <property type="evidence" value="ECO:0007669"/>
    <property type="project" value="InterPro"/>
</dbReference>
<reference evidence="1 2" key="1">
    <citation type="submission" date="2017-07" db="EMBL/GenBank/DDBJ databases">
        <title>Complete genome sequence of Actinoalloteichus hoggarensis DSM 45943, type strain of Actinoalloteichus hoggarensis.</title>
        <authorList>
            <person name="Ruckert C."/>
            <person name="Nouioui I."/>
            <person name="Willmese J."/>
            <person name="van Wezel G."/>
            <person name="Klenk H.-P."/>
            <person name="Kalinowski J."/>
            <person name="Zotchev S.B."/>
        </authorList>
    </citation>
    <scope>NUCLEOTIDE SEQUENCE [LARGE SCALE GENOMIC DNA]</scope>
    <source>
        <strain evidence="1 2">DSM 45943</strain>
    </source>
</reference>
<dbReference type="Pfam" id="PF12728">
    <property type="entry name" value="HTH_17"/>
    <property type="match status" value="1"/>
</dbReference>
<organism evidence="1 2">
    <name type="scientific">Actinoalloteichus hoggarensis</name>
    <dbReference type="NCBI Taxonomy" id="1470176"/>
    <lineage>
        <taxon>Bacteria</taxon>
        <taxon>Bacillati</taxon>
        <taxon>Actinomycetota</taxon>
        <taxon>Actinomycetes</taxon>
        <taxon>Pseudonocardiales</taxon>
        <taxon>Pseudonocardiaceae</taxon>
        <taxon>Actinoalloteichus</taxon>
    </lineage>
</organism>
<dbReference type="NCBIfam" id="TIGR01764">
    <property type="entry name" value="excise"/>
    <property type="match status" value="1"/>
</dbReference>
<dbReference type="KEGG" id="ahg:AHOG_17230"/>
<evidence type="ECO:0000313" key="2">
    <source>
        <dbReference type="Proteomes" id="UP000204221"/>
    </source>
</evidence>
<dbReference type="AlphaFoldDB" id="A0A221W5T6"/>
<gene>
    <name evidence="1" type="ORF">AHOG_17230</name>
</gene>
<evidence type="ECO:0000313" key="1">
    <source>
        <dbReference type="EMBL" id="ASO21071.1"/>
    </source>
</evidence>
<dbReference type="EMBL" id="CP022521">
    <property type="protein sequence ID" value="ASO21071.1"/>
    <property type="molecule type" value="Genomic_DNA"/>
</dbReference>
<dbReference type="OrthoDB" id="4828507at2"/>
<name>A0A221W5T6_9PSEU</name>
<keyword evidence="2" id="KW-1185">Reference proteome</keyword>
<dbReference type="InterPro" id="IPR010093">
    <property type="entry name" value="SinI_DNA-bd"/>
</dbReference>
<dbReference type="Proteomes" id="UP000204221">
    <property type="component" value="Chromosome"/>
</dbReference>
<accession>A0A221W5T6</accession>
<dbReference type="SUPFAM" id="SSF46955">
    <property type="entry name" value="Putative DNA-binding domain"/>
    <property type="match status" value="1"/>
</dbReference>
<proteinExistence type="predicted"/>